<feature type="region of interest" description="Disordered" evidence="1">
    <location>
        <begin position="277"/>
        <end position="300"/>
    </location>
</feature>
<evidence type="ECO:0000256" key="1">
    <source>
        <dbReference type="SAM" id="MobiDB-lite"/>
    </source>
</evidence>
<evidence type="ECO:0000313" key="5">
    <source>
        <dbReference type="Proteomes" id="UP000290189"/>
    </source>
</evidence>
<dbReference type="Proteomes" id="UP000290189">
    <property type="component" value="Unassembled WGS sequence"/>
</dbReference>
<dbReference type="EMBL" id="CDSF01000155">
    <property type="protein sequence ID" value="CEP03832.1"/>
    <property type="molecule type" value="Genomic_DNA"/>
</dbReference>
<gene>
    <name evidence="2" type="ORF">PBRA_003439</name>
    <name evidence="3" type="ORF">PLBR_LOCUS6999</name>
</gene>
<name>A0A0G4J8I9_PLABS</name>
<dbReference type="AlphaFoldDB" id="A0A0G4J8I9"/>
<keyword evidence="3" id="KW-0496">Mitochondrion</keyword>
<evidence type="ECO:0000313" key="2">
    <source>
        <dbReference type="EMBL" id="CEP03832.1"/>
    </source>
</evidence>
<accession>A0A0G4J8I9</accession>
<reference evidence="2 4" key="1">
    <citation type="submission" date="2015-02" db="EMBL/GenBank/DDBJ databases">
        <authorList>
            <person name="Chooi Y.-H."/>
        </authorList>
    </citation>
    <scope>NUCLEOTIDE SEQUENCE [LARGE SCALE GENOMIC DNA]</scope>
    <source>
        <strain evidence="2">E3</strain>
    </source>
</reference>
<sequence length="300" mass="33211">MSVVHHQPRTASPGASLSSGRLWFISTRPASMLLGRAMRSRATYLTRVGDLRPPRSRPRRERTALERLRESDGMHVTEDGVRLSALNAPGLPVRSMPHDNVYIVDCSLVIAYVKDQVPGLAHWVEDHLDRGNKLYMLPATVQTVAVKQPNLVQGFEALRLNSESVPKSQSAIENVCHQIVRMLKVRGKRGGRLQTPLELLAYAGYYAGSADPTQIAPDEFAANRVVFATANRSCPHFIVKNRAKRAIVDVLLLENGFKRLLPVRFVDRDTGWKDFRSDHHAPSASVADDDGAPAAEPVDT</sequence>
<evidence type="ECO:0000313" key="3">
    <source>
        <dbReference type="EMBL" id="SPQ99784.1"/>
    </source>
</evidence>
<reference evidence="3 5" key="2">
    <citation type="submission" date="2018-03" db="EMBL/GenBank/DDBJ databases">
        <authorList>
            <person name="Fogelqvist J."/>
        </authorList>
    </citation>
    <scope>NUCLEOTIDE SEQUENCE [LARGE SCALE GENOMIC DNA]</scope>
</reference>
<dbReference type="Proteomes" id="UP000039324">
    <property type="component" value="Unassembled WGS sequence"/>
</dbReference>
<keyword evidence="4" id="KW-1185">Reference proteome</keyword>
<geneLocation type="mitochondrion" evidence="3"/>
<evidence type="ECO:0000313" key="4">
    <source>
        <dbReference type="Proteomes" id="UP000039324"/>
    </source>
</evidence>
<protein>
    <submittedName>
        <fullName evidence="2">Uncharacterized protein</fullName>
    </submittedName>
</protein>
<dbReference type="EMBL" id="OVEO01000012">
    <property type="protein sequence ID" value="SPQ99784.1"/>
    <property type="molecule type" value="Genomic_DNA"/>
</dbReference>
<proteinExistence type="predicted"/>
<organism evidence="2 4">
    <name type="scientific">Plasmodiophora brassicae</name>
    <name type="common">Clubroot disease agent</name>
    <dbReference type="NCBI Taxonomy" id="37360"/>
    <lineage>
        <taxon>Eukaryota</taxon>
        <taxon>Sar</taxon>
        <taxon>Rhizaria</taxon>
        <taxon>Endomyxa</taxon>
        <taxon>Phytomyxea</taxon>
        <taxon>Plasmodiophorida</taxon>
        <taxon>Plasmodiophoridae</taxon>
        <taxon>Plasmodiophora</taxon>
    </lineage>
</organism>